<evidence type="ECO:0000313" key="1">
    <source>
        <dbReference type="EMBL" id="GKX68876.1"/>
    </source>
</evidence>
<accession>A0ACB5RID0</accession>
<dbReference type="EMBL" id="BROD01000001">
    <property type="protein sequence ID" value="GKX68876.1"/>
    <property type="molecule type" value="Genomic_DNA"/>
</dbReference>
<proteinExistence type="predicted"/>
<organism evidence="1 2">
    <name type="scientific">Inconstantimicrobium mannanitabidum</name>
    <dbReference type="NCBI Taxonomy" id="1604901"/>
    <lineage>
        <taxon>Bacteria</taxon>
        <taxon>Bacillati</taxon>
        <taxon>Bacillota</taxon>
        <taxon>Clostridia</taxon>
        <taxon>Eubacteriales</taxon>
        <taxon>Clostridiaceae</taxon>
        <taxon>Inconstantimicrobium</taxon>
    </lineage>
</organism>
<comment type="caution">
    <text evidence="1">The sequence shown here is derived from an EMBL/GenBank/DDBJ whole genome shotgun (WGS) entry which is preliminary data.</text>
</comment>
<sequence>MFTEERLEQILHMLNKNGRVKVKELSEHFNVSEGMIRKDLQRLEGDGVLKRTYGGAILNRTLSKNSSITTRMSEHLDSKDLISKKAFDLIIDGDVIFLETSSINFLLAKLIANSNKHITLITNMAIIPPLFSDNETAELICIGGIYNKKHGGVFGSEVIKNISKYMFSKCFLGSCSVNLTANCVGTMELEDGNLKETIIANSKEVYLLVENEKFTLDSTYRFATLQEFDAIVSDSEISDEIKHELKRLDVKLI</sequence>
<reference evidence="1" key="1">
    <citation type="journal article" date="2025" name="Int. J. Syst. Evol. Microbiol.">
        <title>Inconstantimicrobium mannanitabidum sp. nov., a novel member of the family Clostridiaceae isolated from anoxic soil under the treatment of reductive soil disinfestation.</title>
        <authorList>
            <person name="Ueki A."/>
            <person name="Tonouchi A."/>
            <person name="Honma S."/>
            <person name="Kaku N."/>
            <person name="Ueki K."/>
        </authorList>
    </citation>
    <scope>NUCLEOTIDE SEQUENCE</scope>
    <source>
        <strain evidence="1">TW13</strain>
    </source>
</reference>
<gene>
    <name evidence="1" type="ORF">rsdtw13_41340</name>
</gene>
<evidence type="ECO:0000313" key="2">
    <source>
        <dbReference type="Proteomes" id="UP001058074"/>
    </source>
</evidence>
<protein>
    <submittedName>
        <fullName evidence="1">DeoR family transcriptional regulator</fullName>
    </submittedName>
</protein>
<dbReference type="Proteomes" id="UP001058074">
    <property type="component" value="Unassembled WGS sequence"/>
</dbReference>
<name>A0ACB5RID0_9CLOT</name>
<keyword evidence="2" id="KW-1185">Reference proteome</keyword>